<feature type="non-terminal residue" evidence="2">
    <location>
        <position position="100"/>
    </location>
</feature>
<accession>A0A0C9S3D9</accession>
<evidence type="ECO:0000313" key="2">
    <source>
        <dbReference type="EMBL" id="JAG91599.1"/>
    </source>
</evidence>
<dbReference type="AlphaFoldDB" id="A0A0C9S3D9"/>
<organism evidence="2">
    <name type="scientific">Amblyomma americanum</name>
    <name type="common">Lone star tick</name>
    <dbReference type="NCBI Taxonomy" id="6943"/>
    <lineage>
        <taxon>Eukaryota</taxon>
        <taxon>Metazoa</taxon>
        <taxon>Ecdysozoa</taxon>
        <taxon>Arthropoda</taxon>
        <taxon>Chelicerata</taxon>
        <taxon>Arachnida</taxon>
        <taxon>Acari</taxon>
        <taxon>Parasitiformes</taxon>
        <taxon>Ixodida</taxon>
        <taxon>Ixodoidea</taxon>
        <taxon>Ixodidae</taxon>
        <taxon>Amblyomminae</taxon>
        <taxon>Amblyomma</taxon>
    </lineage>
</organism>
<proteinExistence type="evidence at transcript level"/>
<protein>
    <submittedName>
        <fullName evidence="2">Putative secreted protein</fullName>
    </submittedName>
</protein>
<feature type="signal peptide" evidence="1">
    <location>
        <begin position="1"/>
        <end position="19"/>
    </location>
</feature>
<dbReference type="EMBL" id="GBZX01001141">
    <property type="protein sequence ID" value="JAG91599.1"/>
    <property type="molecule type" value="mRNA"/>
</dbReference>
<reference evidence="2" key="1">
    <citation type="journal article" date="2015" name="PLoS ONE">
        <title>An Insight into the Sialome of the Lone Star Tick, Amblyomma americanum, with a Glimpse on Its Time Dependent Gene Expression.</title>
        <authorList>
            <person name="Karim S."/>
            <person name="Ribeiro J.M."/>
        </authorList>
    </citation>
    <scope>NUCLEOTIDE SEQUENCE</scope>
    <source>
        <tissue evidence="2">Salivary gland</tissue>
    </source>
</reference>
<sequence length="100" mass="11080">MQLPCFYVCLVIPLTGVWCAKRGPRIVRSACIGRPVASSWCPCLYLCYYKGRYTEYHTYPEGTQCTVDGTVNGLGRCKEGVCYPDKGSTTAKPEIPCEAK</sequence>
<keyword evidence="1" id="KW-0732">Signal</keyword>
<name>A0A0C9S3D9_AMBAM</name>
<evidence type="ECO:0000256" key="1">
    <source>
        <dbReference type="SAM" id="SignalP"/>
    </source>
</evidence>
<feature type="chain" id="PRO_5002203220" evidence="1">
    <location>
        <begin position="20"/>
        <end position="100"/>
    </location>
</feature>